<dbReference type="Proteomes" id="UP000828048">
    <property type="component" value="Chromosome 2"/>
</dbReference>
<proteinExistence type="predicted"/>
<comment type="caution">
    <text evidence="1">The sequence shown here is derived from an EMBL/GenBank/DDBJ whole genome shotgun (WGS) entry which is preliminary data.</text>
</comment>
<gene>
    <name evidence="1" type="ORF">Vadar_005104</name>
</gene>
<keyword evidence="2" id="KW-1185">Reference proteome</keyword>
<sequence>MVLDSPRMPQDVFRNYSEPSKREQSKLEKTISQQWEPDVACMMAVSDAVDFLEANSGEVQETTVAHSTHSDSALKGNLCGRIETLLPVLALHFFQKHLKIDPSDRANLAIRTMIINGEVLLLRVEHPFVKLIVSLLGVRDAKYASDLLTRAGITDSKIAST</sequence>
<evidence type="ECO:0000313" key="2">
    <source>
        <dbReference type="Proteomes" id="UP000828048"/>
    </source>
</evidence>
<protein>
    <submittedName>
        <fullName evidence="1">Uncharacterized protein</fullName>
    </submittedName>
</protein>
<name>A0ACB7WY44_9ERIC</name>
<organism evidence="1 2">
    <name type="scientific">Vaccinium darrowii</name>
    <dbReference type="NCBI Taxonomy" id="229202"/>
    <lineage>
        <taxon>Eukaryota</taxon>
        <taxon>Viridiplantae</taxon>
        <taxon>Streptophyta</taxon>
        <taxon>Embryophyta</taxon>
        <taxon>Tracheophyta</taxon>
        <taxon>Spermatophyta</taxon>
        <taxon>Magnoliopsida</taxon>
        <taxon>eudicotyledons</taxon>
        <taxon>Gunneridae</taxon>
        <taxon>Pentapetalae</taxon>
        <taxon>asterids</taxon>
        <taxon>Ericales</taxon>
        <taxon>Ericaceae</taxon>
        <taxon>Vaccinioideae</taxon>
        <taxon>Vaccinieae</taxon>
        <taxon>Vaccinium</taxon>
    </lineage>
</organism>
<accession>A0ACB7WY44</accession>
<evidence type="ECO:0000313" key="1">
    <source>
        <dbReference type="EMBL" id="KAH7833316.1"/>
    </source>
</evidence>
<reference evidence="1 2" key="1">
    <citation type="journal article" date="2021" name="Hortic Res">
        <title>High-quality reference genome and annotation aids understanding of berry development for evergreen blueberry (Vaccinium darrowii).</title>
        <authorList>
            <person name="Yu J."/>
            <person name="Hulse-Kemp A.M."/>
            <person name="Babiker E."/>
            <person name="Staton M."/>
        </authorList>
    </citation>
    <scope>NUCLEOTIDE SEQUENCE [LARGE SCALE GENOMIC DNA]</scope>
    <source>
        <strain evidence="2">cv. NJ 8807/NJ 8810</strain>
        <tissue evidence="1">Young leaf</tissue>
    </source>
</reference>
<dbReference type="EMBL" id="CM037152">
    <property type="protein sequence ID" value="KAH7833316.1"/>
    <property type="molecule type" value="Genomic_DNA"/>
</dbReference>